<feature type="non-terminal residue" evidence="2">
    <location>
        <position position="82"/>
    </location>
</feature>
<proteinExistence type="predicted"/>
<feature type="domain" description="MCM AAA-lid" evidence="1">
    <location>
        <begin position="24"/>
        <end position="82"/>
    </location>
</feature>
<dbReference type="STRING" id="137246.A0A401TD48"/>
<dbReference type="AlphaFoldDB" id="A0A401TD48"/>
<sequence length="82" mass="9731">MKLMRYGDPLSQHWPKAYERYKKVIRRYITLCKKKQPMIPESLADYITAAYVEMRKESRVNKDMTFTSARTLLSVLRLSTAL</sequence>
<dbReference type="InterPro" id="IPR027417">
    <property type="entry name" value="P-loop_NTPase"/>
</dbReference>
<comment type="caution">
    <text evidence="2">The sequence shown here is derived from an EMBL/GenBank/DDBJ whole genome shotgun (WGS) entry which is preliminary data.</text>
</comment>
<protein>
    <recommendedName>
        <fullName evidence="1">MCM AAA-lid domain-containing protein</fullName>
    </recommendedName>
</protein>
<reference evidence="2 3" key="1">
    <citation type="journal article" date="2018" name="Nat. Ecol. Evol.">
        <title>Shark genomes provide insights into elasmobranch evolution and the origin of vertebrates.</title>
        <authorList>
            <person name="Hara Y"/>
            <person name="Yamaguchi K"/>
            <person name="Onimaru K"/>
            <person name="Kadota M"/>
            <person name="Koyanagi M"/>
            <person name="Keeley SD"/>
            <person name="Tatsumi K"/>
            <person name="Tanaka K"/>
            <person name="Motone F"/>
            <person name="Kageyama Y"/>
            <person name="Nozu R"/>
            <person name="Adachi N"/>
            <person name="Nishimura O"/>
            <person name="Nakagawa R"/>
            <person name="Tanegashima C"/>
            <person name="Kiyatake I"/>
            <person name="Matsumoto R"/>
            <person name="Murakumo K"/>
            <person name="Nishida K"/>
            <person name="Terakita A"/>
            <person name="Kuratani S"/>
            <person name="Sato K"/>
            <person name="Hyodo S Kuraku.S."/>
        </authorList>
    </citation>
    <scope>NUCLEOTIDE SEQUENCE [LARGE SCALE GENOMIC DNA]</scope>
</reference>
<gene>
    <name evidence="2" type="ORF">chiPu_0024531</name>
</gene>
<dbReference type="Gene3D" id="3.40.50.300">
    <property type="entry name" value="P-loop containing nucleotide triphosphate hydrolases"/>
    <property type="match status" value="1"/>
</dbReference>
<name>A0A401TD48_CHIPU</name>
<evidence type="ECO:0000313" key="3">
    <source>
        <dbReference type="Proteomes" id="UP000287033"/>
    </source>
</evidence>
<dbReference type="OrthoDB" id="3207464at2759"/>
<evidence type="ECO:0000259" key="1">
    <source>
        <dbReference type="Pfam" id="PF17855"/>
    </source>
</evidence>
<keyword evidence="3" id="KW-1185">Reference proteome</keyword>
<accession>A0A401TD48</accession>
<evidence type="ECO:0000313" key="2">
    <source>
        <dbReference type="EMBL" id="GCC40583.1"/>
    </source>
</evidence>
<dbReference type="InterPro" id="IPR041562">
    <property type="entry name" value="MCM_lid"/>
</dbReference>
<dbReference type="EMBL" id="BEZZ01041275">
    <property type="protein sequence ID" value="GCC40583.1"/>
    <property type="molecule type" value="Genomic_DNA"/>
</dbReference>
<dbReference type="Pfam" id="PF17855">
    <property type="entry name" value="MCM_lid"/>
    <property type="match status" value="1"/>
</dbReference>
<dbReference type="Proteomes" id="UP000287033">
    <property type="component" value="Unassembled WGS sequence"/>
</dbReference>
<organism evidence="2 3">
    <name type="scientific">Chiloscyllium punctatum</name>
    <name type="common">Brownbanded bambooshark</name>
    <name type="synonym">Hemiscyllium punctatum</name>
    <dbReference type="NCBI Taxonomy" id="137246"/>
    <lineage>
        <taxon>Eukaryota</taxon>
        <taxon>Metazoa</taxon>
        <taxon>Chordata</taxon>
        <taxon>Craniata</taxon>
        <taxon>Vertebrata</taxon>
        <taxon>Chondrichthyes</taxon>
        <taxon>Elasmobranchii</taxon>
        <taxon>Galeomorphii</taxon>
        <taxon>Galeoidea</taxon>
        <taxon>Orectolobiformes</taxon>
        <taxon>Hemiscylliidae</taxon>
        <taxon>Chiloscyllium</taxon>
    </lineage>
</organism>